<evidence type="ECO:0000313" key="1">
    <source>
        <dbReference type="EMBL" id="MBL6445183.1"/>
    </source>
</evidence>
<organism evidence="1 2">
    <name type="scientific">Fulvivirga marina</name>
    <dbReference type="NCBI Taxonomy" id="2494733"/>
    <lineage>
        <taxon>Bacteria</taxon>
        <taxon>Pseudomonadati</taxon>
        <taxon>Bacteroidota</taxon>
        <taxon>Cytophagia</taxon>
        <taxon>Cytophagales</taxon>
        <taxon>Fulvivirgaceae</taxon>
        <taxon>Fulvivirga</taxon>
    </lineage>
</organism>
<proteinExistence type="predicted"/>
<dbReference type="SUPFAM" id="SSF53474">
    <property type="entry name" value="alpha/beta-Hydrolases"/>
    <property type="match status" value="1"/>
</dbReference>
<dbReference type="EMBL" id="JAEUGD010000004">
    <property type="protein sequence ID" value="MBL6445183.1"/>
    <property type="molecule type" value="Genomic_DNA"/>
</dbReference>
<protein>
    <recommendedName>
        <fullName evidence="3">Alpha/beta hydrolase</fullName>
    </recommendedName>
</protein>
<dbReference type="Gene3D" id="3.40.50.1820">
    <property type="entry name" value="alpha/beta hydrolase"/>
    <property type="match status" value="1"/>
</dbReference>
<name>A0A937FUF7_9BACT</name>
<keyword evidence="2" id="KW-1185">Reference proteome</keyword>
<dbReference type="AlphaFoldDB" id="A0A937FUF7"/>
<accession>A0A937FUF7</accession>
<evidence type="ECO:0008006" key="3">
    <source>
        <dbReference type="Google" id="ProtNLM"/>
    </source>
</evidence>
<evidence type="ECO:0000313" key="2">
    <source>
        <dbReference type="Proteomes" id="UP000614216"/>
    </source>
</evidence>
<dbReference type="RefSeq" id="WP_202854718.1">
    <property type="nucleotide sequence ID" value="NZ_JAEUGD010000004.1"/>
</dbReference>
<reference evidence="1" key="1">
    <citation type="submission" date="2021-01" db="EMBL/GenBank/DDBJ databases">
        <title>Fulvivirga kasyanovii gen. nov., sp nov., a novel member of the phylum Bacteroidetes isolated from seawater in a mussel farm.</title>
        <authorList>
            <person name="Zhao L.-H."/>
            <person name="Wang Z.-J."/>
        </authorList>
    </citation>
    <scope>NUCLEOTIDE SEQUENCE</scope>
    <source>
        <strain evidence="1">29W222</strain>
    </source>
</reference>
<dbReference type="InterPro" id="IPR029058">
    <property type="entry name" value="AB_hydrolase_fold"/>
</dbReference>
<dbReference type="Proteomes" id="UP000614216">
    <property type="component" value="Unassembled WGS sequence"/>
</dbReference>
<gene>
    <name evidence="1" type="ORF">JMN32_02615</name>
</gene>
<sequence>MNKDEIDDYFANRPQKPVIRQYGHDDHNINYAEIGNKKLPAIIFLHGAPGSWTAFIGFFSDTALIDKANNPGIAFAFLTQKQSP</sequence>
<comment type="caution">
    <text evidence="1">The sequence shown here is derived from an EMBL/GenBank/DDBJ whole genome shotgun (WGS) entry which is preliminary data.</text>
</comment>